<evidence type="ECO:0000256" key="1">
    <source>
        <dbReference type="SAM" id="Phobius"/>
    </source>
</evidence>
<keyword evidence="1" id="KW-0812">Transmembrane</keyword>
<accession>A0A948W6W2</accession>
<name>A0A948W6W2_UNCEI</name>
<feature type="transmembrane region" description="Helical" evidence="1">
    <location>
        <begin position="50"/>
        <end position="70"/>
    </location>
</feature>
<proteinExistence type="predicted"/>
<dbReference type="Proteomes" id="UP000777784">
    <property type="component" value="Unassembled WGS sequence"/>
</dbReference>
<dbReference type="EMBL" id="JAHJDP010000065">
    <property type="protein sequence ID" value="MBU2691555.1"/>
    <property type="molecule type" value="Genomic_DNA"/>
</dbReference>
<keyword evidence="1" id="KW-1133">Transmembrane helix</keyword>
<protein>
    <recommendedName>
        <fullName evidence="4">DUF5667 domain-containing protein</fullName>
    </recommendedName>
</protein>
<sequence>MSDDPLKELIRRNAESYNRPPETPRERIWARIQVERLSERRRRSWRHLIMFPRIWVPAAAAALLFIGIFIGRSWQKSPAPAFNTTNSEHRSESGTRVPSIFEVAALRHFSRVDLMLTRFNTETDKPAKDELVDWARPLLVETRLLIDSPAAESVEIKRLLNDLEFVLAQIVQIEQKQNGSEREWINEGLHQKNILARLRAAVPVRDIRQGI</sequence>
<evidence type="ECO:0008006" key="4">
    <source>
        <dbReference type="Google" id="ProtNLM"/>
    </source>
</evidence>
<keyword evidence="1" id="KW-0472">Membrane</keyword>
<evidence type="ECO:0000313" key="2">
    <source>
        <dbReference type="EMBL" id="MBU2691555.1"/>
    </source>
</evidence>
<dbReference type="AlphaFoldDB" id="A0A948W6W2"/>
<evidence type="ECO:0000313" key="3">
    <source>
        <dbReference type="Proteomes" id="UP000777784"/>
    </source>
</evidence>
<organism evidence="2 3">
    <name type="scientific">Eiseniibacteriota bacterium</name>
    <dbReference type="NCBI Taxonomy" id="2212470"/>
    <lineage>
        <taxon>Bacteria</taxon>
        <taxon>Candidatus Eiseniibacteriota</taxon>
    </lineage>
</organism>
<comment type="caution">
    <text evidence="2">The sequence shown here is derived from an EMBL/GenBank/DDBJ whole genome shotgun (WGS) entry which is preliminary data.</text>
</comment>
<gene>
    <name evidence="2" type="ORF">KJ970_11565</name>
</gene>
<reference evidence="2" key="1">
    <citation type="submission" date="2021-05" db="EMBL/GenBank/DDBJ databases">
        <title>Energy efficiency and biological interactions define the core microbiome of deep oligotrophic groundwater.</title>
        <authorList>
            <person name="Mehrshad M."/>
            <person name="Lopez-Fernandez M."/>
            <person name="Bell E."/>
            <person name="Bernier-Latmani R."/>
            <person name="Bertilsson S."/>
            <person name="Dopson M."/>
        </authorList>
    </citation>
    <scope>NUCLEOTIDE SEQUENCE</scope>
    <source>
        <strain evidence="2">Modern_marine.mb.64</strain>
    </source>
</reference>